<evidence type="ECO:0000259" key="6">
    <source>
        <dbReference type="PROSITE" id="PS51352"/>
    </source>
</evidence>
<dbReference type="EMBL" id="JAGQDD010000001">
    <property type="protein sequence ID" value="MBQ0929010.1"/>
    <property type="molecule type" value="Genomic_DNA"/>
</dbReference>
<dbReference type="InterPro" id="IPR001640">
    <property type="entry name" value="Lgt"/>
</dbReference>
<evidence type="ECO:0000256" key="1">
    <source>
        <dbReference type="ARBA" id="ARBA00004196"/>
    </source>
</evidence>
<keyword evidence="3" id="KW-1015">Disulfide bond</keyword>
<accession>A0A941B9Q7</accession>
<keyword evidence="8" id="KW-1185">Reference proteome</keyword>
<keyword evidence="5" id="KW-0472">Membrane</keyword>
<sequence>MLSVSIGPLALPLLPLASLLALVAGAWLAGRLVRRTDPQAGPRVGDALWLAALAALLAGRLGHLLLHASAYAAQPWAMLDVRDGGLHLPTAAVAGLAFLAWRLRRQRAWWRAAGGGATLALAIVGAAALLAQRHAVHQPPDLMLSDLQGAPVALRSSLQGRPAVLALWATWCGVCQRELPLLQQAQQRWPQVQVVYVNQAESPEVVRRHLSAQAAPAAPVWLDPQAQLGALAGSRALPTLLFYTADGQLVDTHVGLLNGPALALRLQALTVPR</sequence>
<dbReference type="GO" id="GO:0030313">
    <property type="term" value="C:cell envelope"/>
    <property type="evidence" value="ECO:0007669"/>
    <property type="project" value="UniProtKB-SubCell"/>
</dbReference>
<dbReference type="GO" id="GO:0005886">
    <property type="term" value="C:plasma membrane"/>
    <property type="evidence" value="ECO:0007669"/>
    <property type="project" value="InterPro"/>
</dbReference>
<keyword evidence="5" id="KW-1133">Transmembrane helix</keyword>
<dbReference type="RefSeq" id="WP_210851156.1">
    <property type="nucleotide sequence ID" value="NZ_JAGQDD010000001.1"/>
</dbReference>
<dbReference type="InterPro" id="IPR050553">
    <property type="entry name" value="Thioredoxin_ResA/DsbE_sf"/>
</dbReference>
<feature type="transmembrane region" description="Helical" evidence="5">
    <location>
        <begin position="48"/>
        <end position="72"/>
    </location>
</feature>
<dbReference type="Gene3D" id="3.40.30.10">
    <property type="entry name" value="Glutaredoxin"/>
    <property type="match status" value="1"/>
</dbReference>
<proteinExistence type="predicted"/>
<dbReference type="Pfam" id="PF01790">
    <property type="entry name" value="LGT"/>
    <property type="match status" value="1"/>
</dbReference>
<name>A0A941B9Q7_9BURK</name>
<dbReference type="PANTHER" id="PTHR42852">
    <property type="entry name" value="THIOL:DISULFIDE INTERCHANGE PROTEIN DSBE"/>
    <property type="match status" value="1"/>
</dbReference>
<dbReference type="InterPro" id="IPR013766">
    <property type="entry name" value="Thioredoxin_domain"/>
</dbReference>
<protein>
    <submittedName>
        <fullName evidence="7">TlpA family protein disulfide reductase</fullName>
    </submittedName>
</protein>
<dbReference type="GO" id="GO:0042158">
    <property type="term" value="P:lipoprotein biosynthetic process"/>
    <property type="evidence" value="ECO:0007669"/>
    <property type="project" value="InterPro"/>
</dbReference>
<feature type="domain" description="Thioredoxin" evidence="6">
    <location>
        <begin position="133"/>
        <end position="271"/>
    </location>
</feature>
<dbReference type="GO" id="GO:0016491">
    <property type="term" value="F:oxidoreductase activity"/>
    <property type="evidence" value="ECO:0007669"/>
    <property type="project" value="InterPro"/>
</dbReference>
<keyword evidence="2" id="KW-0201">Cytochrome c-type biogenesis</keyword>
<dbReference type="PANTHER" id="PTHR42852:SF6">
    <property type="entry name" value="THIOL:DISULFIDE INTERCHANGE PROTEIN DSBE"/>
    <property type="match status" value="1"/>
</dbReference>
<dbReference type="GO" id="GO:0008961">
    <property type="term" value="F:phosphatidylglycerol-prolipoprotein diacylglyceryl transferase activity"/>
    <property type="evidence" value="ECO:0007669"/>
    <property type="project" value="InterPro"/>
</dbReference>
<dbReference type="AlphaFoldDB" id="A0A941B9Q7"/>
<feature type="transmembrane region" description="Helical" evidence="5">
    <location>
        <begin position="6"/>
        <end position="28"/>
    </location>
</feature>
<dbReference type="InterPro" id="IPR000866">
    <property type="entry name" value="AhpC/TSA"/>
</dbReference>
<feature type="transmembrane region" description="Helical" evidence="5">
    <location>
        <begin position="84"/>
        <end position="101"/>
    </location>
</feature>
<evidence type="ECO:0000256" key="2">
    <source>
        <dbReference type="ARBA" id="ARBA00022748"/>
    </source>
</evidence>
<dbReference type="GO" id="GO:0017004">
    <property type="term" value="P:cytochrome complex assembly"/>
    <property type="evidence" value="ECO:0007669"/>
    <property type="project" value="UniProtKB-KW"/>
</dbReference>
<dbReference type="Pfam" id="PF00578">
    <property type="entry name" value="AhpC-TSA"/>
    <property type="match status" value="1"/>
</dbReference>
<evidence type="ECO:0000256" key="5">
    <source>
        <dbReference type="SAM" id="Phobius"/>
    </source>
</evidence>
<dbReference type="SUPFAM" id="SSF52833">
    <property type="entry name" value="Thioredoxin-like"/>
    <property type="match status" value="1"/>
</dbReference>
<dbReference type="InterPro" id="IPR036249">
    <property type="entry name" value="Thioredoxin-like_sf"/>
</dbReference>
<comment type="subcellular location">
    <subcellularLocation>
        <location evidence="1">Cell envelope</location>
    </subcellularLocation>
</comment>
<dbReference type="PROSITE" id="PS51352">
    <property type="entry name" value="THIOREDOXIN_2"/>
    <property type="match status" value="1"/>
</dbReference>
<gene>
    <name evidence="7" type="ORF">KAK03_00830</name>
</gene>
<dbReference type="CDD" id="cd02966">
    <property type="entry name" value="TlpA_like_family"/>
    <property type="match status" value="1"/>
</dbReference>
<organism evidence="7 8">
    <name type="scientific">Ideonella alba</name>
    <dbReference type="NCBI Taxonomy" id="2824118"/>
    <lineage>
        <taxon>Bacteria</taxon>
        <taxon>Pseudomonadati</taxon>
        <taxon>Pseudomonadota</taxon>
        <taxon>Betaproteobacteria</taxon>
        <taxon>Burkholderiales</taxon>
        <taxon>Sphaerotilaceae</taxon>
        <taxon>Ideonella</taxon>
    </lineage>
</organism>
<keyword evidence="5" id="KW-0812">Transmembrane</keyword>
<evidence type="ECO:0000256" key="4">
    <source>
        <dbReference type="ARBA" id="ARBA00023284"/>
    </source>
</evidence>
<comment type="caution">
    <text evidence="7">The sequence shown here is derived from an EMBL/GenBank/DDBJ whole genome shotgun (WGS) entry which is preliminary data.</text>
</comment>
<dbReference type="GO" id="GO:0016209">
    <property type="term" value="F:antioxidant activity"/>
    <property type="evidence" value="ECO:0007669"/>
    <property type="project" value="InterPro"/>
</dbReference>
<reference evidence="7 8" key="1">
    <citation type="submission" date="2021-04" db="EMBL/GenBank/DDBJ databases">
        <title>The genome sequence of Ideonella sp. 3Y2.</title>
        <authorList>
            <person name="Liu Y."/>
        </authorList>
    </citation>
    <scope>NUCLEOTIDE SEQUENCE [LARGE SCALE GENOMIC DNA]</scope>
    <source>
        <strain evidence="7 8">3Y2</strain>
    </source>
</reference>
<evidence type="ECO:0000313" key="8">
    <source>
        <dbReference type="Proteomes" id="UP000676246"/>
    </source>
</evidence>
<dbReference type="Proteomes" id="UP000676246">
    <property type="component" value="Unassembled WGS sequence"/>
</dbReference>
<feature type="transmembrane region" description="Helical" evidence="5">
    <location>
        <begin position="108"/>
        <end position="131"/>
    </location>
</feature>
<evidence type="ECO:0000256" key="3">
    <source>
        <dbReference type="ARBA" id="ARBA00023157"/>
    </source>
</evidence>
<evidence type="ECO:0000313" key="7">
    <source>
        <dbReference type="EMBL" id="MBQ0929010.1"/>
    </source>
</evidence>
<keyword evidence="4" id="KW-0676">Redox-active center</keyword>